<dbReference type="HOGENOM" id="CLU_462313_0_0_1"/>
<dbReference type="AlphaFoldDB" id="A0A0D2IYE5"/>
<feature type="compositionally biased region" description="Basic and acidic residues" evidence="1">
    <location>
        <begin position="247"/>
        <end position="261"/>
    </location>
</feature>
<dbReference type="GeneID" id="25297407"/>
<dbReference type="STRING" id="1442369.A0A0D2IYE5"/>
<reference evidence="2 3" key="1">
    <citation type="submission" date="2015-01" db="EMBL/GenBank/DDBJ databases">
        <title>The Genome Sequence of Rhinocladiella mackenzie CBS 650.93.</title>
        <authorList>
            <consortium name="The Broad Institute Genomics Platform"/>
            <person name="Cuomo C."/>
            <person name="de Hoog S."/>
            <person name="Gorbushina A."/>
            <person name="Stielow B."/>
            <person name="Teixiera M."/>
            <person name="Abouelleil A."/>
            <person name="Chapman S.B."/>
            <person name="Priest M."/>
            <person name="Young S.K."/>
            <person name="Wortman J."/>
            <person name="Nusbaum C."/>
            <person name="Birren B."/>
        </authorList>
    </citation>
    <scope>NUCLEOTIDE SEQUENCE [LARGE SCALE GENOMIC DNA]</scope>
    <source>
        <strain evidence="2 3">CBS 650.93</strain>
    </source>
</reference>
<feature type="compositionally biased region" description="Polar residues" evidence="1">
    <location>
        <begin position="409"/>
        <end position="419"/>
    </location>
</feature>
<feature type="region of interest" description="Disordered" evidence="1">
    <location>
        <begin position="216"/>
        <end position="261"/>
    </location>
</feature>
<name>A0A0D2IYE5_9EURO</name>
<accession>A0A0D2IYE5</accession>
<evidence type="ECO:0000256" key="1">
    <source>
        <dbReference type="SAM" id="MobiDB-lite"/>
    </source>
</evidence>
<feature type="compositionally biased region" description="Low complexity" evidence="1">
    <location>
        <begin position="389"/>
        <end position="398"/>
    </location>
</feature>
<evidence type="ECO:0000313" key="2">
    <source>
        <dbReference type="EMBL" id="KIX01610.1"/>
    </source>
</evidence>
<protein>
    <submittedName>
        <fullName evidence="2">Uncharacterized protein</fullName>
    </submittedName>
</protein>
<gene>
    <name evidence="2" type="ORF">Z518_09336</name>
</gene>
<organism evidence="2 3">
    <name type="scientific">Rhinocladiella mackenziei CBS 650.93</name>
    <dbReference type="NCBI Taxonomy" id="1442369"/>
    <lineage>
        <taxon>Eukaryota</taxon>
        <taxon>Fungi</taxon>
        <taxon>Dikarya</taxon>
        <taxon>Ascomycota</taxon>
        <taxon>Pezizomycotina</taxon>
        <taxon>Eurotiomycetes</taxon>
        <taxon>Chaetothyriomycetidae</taxon>
        <taxon>Chaetothyriales</taxon>
        <taxon>Herpotrichiellaceae</taxon>
        <taxon>Rhinocladiella</taxon>
    </lineage>
</organism>
<proteinExistence type="predicted"/>
<feature type="compositionally biased region" description="Low complexity" evidence="1">
    <location>
        <begin position="444"/>
        <end position="462"/>
    </location>
</feature>
<sequence>MSLGNSPDCLFRPEDEVLKMLFPTSIEESNSLDDVFNEDMYRLDGSDEENKEQFEELFGSDTVPKDQFHLPSLDASAKNSHSPPQPWRQGVWCLKQRQQSAGLAVEKTRKPETKLIEPIQTMNTVNHQIQTTPIPVSPLEFTSFSRTKRFATPSTTGGFPEMRTSVMARNQRIGIPASGCQDDNVDTDYSSAIDPLLLNSHGQGHQDTMLNYSQDSLLSQHQQSAHGQATVPSPPSGNPPSSSSSNHSRDVRTHTSDTNRDIHSQALYSLPTMNRHPPLPTLAPEETYPALAAPTPQRMPHQILHQPMDPRLSRLGIRYPESEQMSQAVLFEPQTYLRRGATIAVPYPSTTVAAPGGMSPYPPLPPPPSHVFSESSPFITPPKQRRSPFRSPSFSKSPTNISARRHAQRSPTRTVTDYSHSGRKSIHKSGPIRDSGVQEPLPVPRTRSASRPPRTPKTPKTPTGGGPVMDFVNFTPKDSAKLLSDVAPSGSSKTRARREMEAREKRKKLSEAALKAVKVAGGDVAAFEKAIFT</sequence>
<dbReference type="OrthoDB" id="2575228at2759"/>
<dbReference type="RefSeq" id="XP_013268746.1">
    <property type="nucleotide sequence ID" value="XM_013413292.1"/>
</dbReference>
<dbReference type="VEuPathDB" id="FungiDB:Z518_09336"/>
<feature type="compositionally biased region" description="Pro residues" evidence="1">
    <location>
        <begin position="360"/>
        <end position="369"/>
    </location>
</feature>
<feature type="region of interest" description="Disordered" evidence="1">
    <location>
        <begin position="358"/>
        <end position="507"/>
    </location>
</feature>
<keyword evidence="3" id="KW-1185">Reference proteome</keyword>
<evidence type="ECO:0000313" key="3">
    <source>
        <dbReference type="Proteomes" id="UP000053617"/>
    </source>
</evidence>
<feature type="compositionally biased region" description="Low complexity" evidence="1">
    <location>
        <begin position="216"/>
        <end position="229"/>
    </location>
</feature>
<dbReference type="EMBL" id="KN847481">
    <property type="protein sequence ID" value="KIX01610.1"/>
    <property type="molecule type" value="Genomic_DNA"/>
</dbReference>
<dbReference type="Proteomes" id="UP000053617">
    <property type="component" value="Unassembled WGS sequence"/>
</dbReference>